<organism evidence="2 3">
    <name type="scientific">Botrimarina colliarenosi</name>
    <dbReference type="NCBI Taxonomy" id="2528001"/>
    <lineage>
        <taxon>Bacteria</taxon>
        <taxon>Pseudomonadati</taxon>
        <taxon>Planctomycetota</taxon>
        <taxon>Planctomycetia</taxon>
        <taxon>Pirellulales</taxon>
        <taxon>Lacipirellulaceae</taxon>
        <taxon>Botrimarina</taxon>
    </lineage>
</organism>
<evidence type="ECO:0000256" key="1">
    <source>
        <dbReference type="SAM" id="MobiDB-lite"/>
    </source>
</evidence>
<dbReference type="EMBL" id="SJPR01000004">
    <property type="protein sequence ID" value="TWT95878.1"/>
    <property type="molecule type" value="Genomic_DNA"/>
</dbReference>
<keyword evidence="3" id="KW-1185">Reference proteome</keyword>
<accession>A0A5C6A997</accession>
<comment type="caution">
    <text evidence="2">The sequence shown here is derived from an EMBL/GenBank/DDBJ whole genome shotgun (WGS) entry which is preliminary data.</text>
</comment>
<dbReference type="AlphaFoldDB" id="A0A5C6A997"/>
<dbReference type="Proteomes" id="UP000317421">
    <property type="component" value="Unassembled WGS sequence"/>
</dbReference>
<reference evidence="2 3" key="1">
    <citation type="submission" date="2019-02" db="EMBL/GenBank/DDBJ databases">
        <title>Deep-cultivation of Planctomycetes and their phenomic and genomic characterization uncovers novel biology.</title>
        <authorList>
            <person name="Wiegand S."/>
            <person name="Jogler M."/>
            <person name="Boedeker C."/>
            <person name="Pinto D."/>
            <person name="Vollmers J."/>
            <person name="Rivas-Marin E."/>
            <person name="Kohn T."/>
            <person name="Peeters S.H."/>
            <person name="Heuer A."/>
            <person name="Rast P."/>
            <person name="Oberbeckmann S."/>
            <person name="Bunk B."/>
            <person name="Jeske O."/>
            <person name="Meyerdierks A."/>
            <person name="Storesund J.E."/>
            <person name="Kallscheuer N."/>
            <person name="Luecker S."/>
            <person name="Lage O.M."/>
            <person name="Pohl T."/>
            <person name="Merkel B.J."/>
            <person name="Hornburger P."/>
            <person name="Mueller R.-W."/>
            <person name="Bruemmer F."/>
            <person name="Labrenz M."/>
            <person name="Spormann A.M."/>
            <person name="Op Den Camp H."/>
            <person name="Overmann J."/>
            <person name="Amann R."/>
            <person name="Jetten M.S.M."/>
            <person name="Mascher T."/>
            <person name="Medema M.H."/>
            <person name="Devos D.P."/>
            <person name="Kaster A.-K."/>
            <person name="Ovreas L."/>
            <person name="Rohde M."/>
            <person name="Galperin M.Y."/>
            <person name="Jogler C."/>
        </authorList>
    </citation>
    <scope>NUCLEOTIDE SEQUENCE [LARGE SCALE GENOMIC DNA]</scope>
    <source>
        <strain evidence="2 3">Pla108</strain>
    </source>
</reference>
<gene>
    <name evidence="2" type="ORF">Pla108_29550</name>
</gene>
<sequence>MYCRVGPEVIKILAMRDTVTDHRNSVTAGPAEGAEKGDGNGYLRQGEPTRESARALSALTASIPAVSASTASSAVSALVLPSLYTVAPTKGPAATISGEATSSYLRKFSANKPASFWAVAS</sequence>
<feature type="region of interest" description="Disordered" evidence="1">
    <location>
        <begin position="23"/>
        <end position="47"/>
    </location>
</feature>
<name>A0A5C6A997_9BACT</name>
<evidence type="ECO:0000313" key="3">
    <source>
        <dbReference type="Proteomes" id="UP000317421"/>
    </source>
</evidence>
<protein>
    <submittedName>
        <fullName evidence="2">Uncharacterized protein</fullName>
    </submittedName>
</protein>
<evidence type="ECO:0000313" key="2">
    <source>
        <dbReference type="EMBL" id="TWT95878.1"/>
    </source>
</evidence>
<proteinExistence type="predicted"/>